<organism evidence="3 4">
    <name type="scientific">Terriglobus albidus</name>
    <dbReference type="NCBI Taxonomy" id="1592106"/>
    <lineage>
        <taxon>Bacteria</taxon>
        <taxon>Pseudomonadati</taxon>
        <taxon>Acidobacteriota</taxon>
        <taxon>Terriglobia</taxon>
        <taxon>Terriglobales</taxon>
        <taxon>Acidobacteriaceae</taxon>
        <taxon>Terriglobus</taxon>
    </lineage>
</organism>
<evidence type="ECO:0000313" key="3">
    <source>
        <dbReference type="EMBL" id="QEE26586.1"/>
    </source>
</evidence>
<dbReference type="InterPro" id="IPR024467">
    <property type="entry name" value="Xre/MbcA/ParS-like_toxin-bd"/>
</dbReference>
<evidence type="ECO:0000259" key="2">
    <source>
        <dbReference type="Pfam" id="PF20432"/>
    </source>
</evidence>
<name>A0A5B9E959_9BACT</name>
<feature type="domain" description="Antitoxin Xre-like helix-turn-helix" evidence="2">
    <location>
        <begin position="69"/>
        <end position="126"/>
    </location>
</feature>
<dbReference type="Pfam" id="PF20432">
    <property type="entry name" value="Xre-like-HTH"/>
    <property type="match status" value="1"/>
</dbReference>
<dbReference type="InterPro" id="IPR046847">
    <property type="entry name" value="Xre-like_HTH"/>
</dbReference>
<dbReference type="EMBL" id="CP042806">
    <property type="protein sequence ID" value="QEE26586.1"/>
    <property type="molecule type" value="Genomic_DNA"/>
</dbReference>
<dbReference type="KEGG" id="talb:FTW19_00325"/>
<evidence type="ECO:0000259" key="1">
    <source>
        <dbReference type="Pfam" id="PF09722"/>
    </source>
</evidence>
<reference evidence="3 4" key="1">
    <citation type="submission" date="2019-08" db="EMBL/GenBank/DDBJ databases">
        <title>Complete genome sequence of Terriglobus albidus strain ORNL.</title>
        <authorList>
            <person name="Podar M."/>
        </authorList>
    </citation>
    <scope>NUCLEOTIDE SEQUENCE [LARGE SCALE GENOMIC DNA]</scope>
    <source>
        <strain evidence="3 4">ORNL</strain>
    </source>
</reference>
<dbReference type="InterPro" id="IPR011979">
    <property type="entry name" value="Antitox_Xre"/>
</dbReference>
<sequence length="184" mass="20565">MVGVSCAKAILGTRRRSAAKRLFFMDLQDNSTSILPSFLWHNVYMNTAMVQIGDWLGLGAPVTEAAVLKIVEARLAPSVVGRLSELGLERAEIDEVVIPSRTLQHRKAKREKLTLEESDRVLRVIRVLSAAEATYGSRERALAWLRRPHARLDGRAPLSLLKTDTGSRIVEEMLVQIDEGFFVE</sequence>
<keyword evidence="4" id="KW-1185">Reference proteome</keyword>
<dbReference type="NCBIfam" id="TIGR02293">
    <property type="entry name" value="TAS_TIGR02293"/>
    <property type="match status" value="1"/>
</dbReference>
<dbReference type="OrthoDB" id="8595277at2"/>
<protein>
    <submittedName>
        <fullName evidence="3">DUF2384 domain-containing protein</fullName>
    </submittedName>
</protein>
<feature type="domain" description="Antitoxin Xre/MbcA/ParS-like toxin-binding" evidence="1">
    <location>
        <begin position="130"/>
        <end position="180"/>
    </location>
</feature>
<dbReference type="GO" id="GO:0003677">
    <property type="term" value="F:DNA binding"/>
    <property type="evidence" value="ECO:0007669"/>
    <property type="project" value="InterPro"/>
</dbReference>
<gene>
    <name evidence="3" type="ORF">FTW19_00325</name>
</gene>
<dbReference type="Proteomes" id="UP000321820">
    <property type="component" value="Chromosome"/>
</dbReference>
<evidence type="ECO:0000313" key="4">
    <source>
        <dbReference type="Proteomes" id="UP000321820"/>
    </source>
</evidence>
<dbReference type="AlphaFoldDB" id="A0A5B9E959"/>
<dbReference type="Pfam" id="PF09722">
    <property type="entry name" value="Xre_MbcA_ParS_C"/>
    <property type="match status" value="1"/>
</dbReference>
<accession>A0A5B9E959</accession>
<proteinExistence type="predicted"/>